<dbReference type="GO" id="GO:0006508">
    <property type="term" value="P:proteolysis"/>
    <property type="evidence" value="ECO:0007669"/>
    <property type="project" value="InterPro"/>
</dbReference>
<feature type="active site" evidence="5">
    <location>
        <position position="148"/>
    </location>
</feature>
<evidence type="ECO:0000256" key="5">
    <source>
        <dbReference type="PIRSR" id="PIRSR019663-1"/>
    </source>
</evidence>
<dbReference type="PANTHER" id="PTHR48067:SF1">
    <property type="entry name" value="GPI-ANCHOR TRANSAMIDASE"/>
    <property type="match status" value="1"/>
</dbReference>
<feature type="coiled-coil region" evidence="6">
    <location>
        <begin position="306"/>
        <end position="333"/>
    </location>
</feature>
<protein>
    <recommendedName>
        <fullName evidence="13">Transcription factor IIIC putative zinc-finger domain-containing protein</fullName>
    </recommendedName>
</protein>
<dbReference type="AlphaFoldDB" id="A0A0G4MHM2"/>
<evidence type="ECO:0000256" key="3">
    <source>
        <dbReference type="ARBA" id="ARBA00022502"/>
    </source>
</evidence>
<evidence type="ECO:0000313" key="12">
    <source>
        <dbReference type="Proteomes" id="UP000044602"/>
    </source>
</evidence>
<keyword evidence="4 8" id="KW-0732">Signal</keyword>
<dbReference type="Pfam" id="PF12660">
    <property type="entry name" value="zf-TFIIIC"/>
    <property type="match status" value="1"/>
</dbReference>
<sequence>MLLSNVLQLPVLLAAAALAPAALAEHTSNWAVLVGTSRFWFNYRHMSNVLSIYRTVKRLGIPDSQIILMLPDDMACNPRNAFPGTVYSNSDRAVDLYGDNIEVDYRGYEVTVENFIRLMTDRVGAEMPRSKRLLTDERSNILVYMTGHGGNEFLKFQDAEEIGAFDLADAFEQMWEKKRYNEILFMIDTCQANTMYSKLYSPNIIATGSSKLDQSSYSHHADQDVGVAVIDRFTYYNLEFLENQVKDMSSQKTIGELFDSYDFEKIHSHPGVRYDLFKGGADEARSRRITDFFGNVQQVEVDGAKSLALEEELLELSRKIAALRVQADEQDAAARNATAPAAAVPVTATKKIQFAQPLTNDNWWAKKIIGATALAACVGLWVLGSYLEPSRSEDAEDSVEAEKKEAQNGSVKVKVPQLNTITLRSRPLTTHAITISCDAELAVAADDSVHIMLPEFPTPEDDTRRGNRDVGADENKRIQYHTHRGQYMTIKRPDPRMNAKLFDAAGLRCPGNDMEEEPYFGVGSGLPTGWGSSLNQVSVMEWSPTGVGYNLRPVLSVLLTNGSVMIYGQEGSAVTDISVRKRSFDAWRVLWGISGVLPLPDRKAKDGSHLAGDKIKSFSWAHKIAPGRALIAYLNDRDQIVIVTVEFFENPKIKKGPTLAWRVEEAARFPNDSPHPKMSIMDPDFVPSGSAFSIKWSPWAVIGDKRVAVIARISRSYLGFRKVTIPADWIRGERTVVTVDETDLLGICTNLMTDAFVEWENGVWTDGDDKICRGVVASPFDAKPFQVILNSPAAPAQQQHSPTTCNTLYPEESPNEGNPATGIIIHPPNTMDRTPAPVFSLVRLVASATNDNWYQTTAPAPSDSALEDQVTVPQWASTIDDIISLSVPVAMATQNADSDSEVGGPESDSDDDFEMPTDAGEQVNPWRIRIWGLAASPGGGMHAAMVSQQSALGPEPKVKSKIFWGFKPRLAAVVEPASEGQDEPSGAAQMTTEGKMWEWMYGGGPPVRGAVGWEAEYRPKGDEALREQLRSVLEAQVCGFCKAGLRDAGRYTVCDNGHTFATCTASGLAILAPGISRACGVCGRRCLAARQIASIAETHGVEAVVDPSAVELCGGCGGKFIA</sequence>
<feature type="chain" id="PRO_5002567645" description="Transcription factor IIIC putative zinc-finger domain-containing protein" evidence="8">
    <location>
        <begin position="25"/>
        <end position="1122"/>
    </location>
</feature>
<dbReference type="InterPro" id="IPR024764">
    <property type="entry name" value="TFIIIC_Znf"/>
</dbReference>
<keyword evidence="3" id="KW-0337">GPI-anchor biosynthesis</keyword>
<evidence type="ECO:0008006" key="13">
    <source>
        <dbReference type="Google" id="ProtNLM"/>
    </source>
</evidence>
<comment type="similarity">
    <text evidence="2">Belongs to the peptidase C13 family.</text>
</comment>
<dbReference type="InterPro" id="IPR001096">
    <property type="entry name" value="Peptidase_C13"/>
</dbReference>
<name>A0A0G4MHM2_VERLO</name>
<dbReference type="Pfam" id="PF01650">
    <property type="entry name" value="Peptidase_C13"/>
    <property type="match status" value="1"/>
</dbReference>
<feature type="domain" description="Transcription factor IIIC 90kDa subunit N-terminal" evidence="9">
    <location>
        <begin position="436"/>
        <end position="948"/>
    </location>
</feature>
<evidence type="ECO:0000256" key="1">
    <source>
        <dbReference type="ARBA" id="ARBA00004687"/>
    </source>
</evidence>
<dbReference type="PRINTS" id="PR00776">
    <property type="entry name" value="HEMOGLOBNASE"/>
</dbReference>
<evidence type="ECO:0000256" key="8">
    <source>
        <dbReference type="SAM" id="SignalP"/>
    </source>
</evidence>
<evidence type="ECO:0000256" key="6">
    <source>
        <dbReference type="SAM" id="Coils"/>
    </source>
</evidence>
<reference evidence="11 12" key="1">
    <citation type="submission" date="2015-05" db="EMBL/GenBank/DDBJ databases">
        <authorList>
            <person name="Wang D.B."/>
            <person name="Wang M."/>
        </authorList>
    </citation>
    <scope>NUCLEOTIDE SEQUENCE [LARGE SCALE GENOMIC DNA]</scope>
    <source>
        <strain evidence="11">VL1</strain>
    </source>
</reference>
<feature type="region of interest" description="Disordered" evidence="7">
    <location>
        <begin position="893"/>
        <end position="919"/>
    </location>
</feature>
<keyword evidence="6" id="KW-0175">Coiled coil</keyword>
<dbReference type="FunFam" id="3.40.50.1460:FF:000003">
    <property type="entry name" value="GPI-anchor transamidase"/>
    <property type="match status" value="1"/>
</dbReference>
<dbReference type="InterPro" id="IPR024761">
    <property type="entry name" value="TFIIIC_delta_N"/>
</dbReference>
<dbReference type="InterPro" id="IPR028361">
    <property type="entry name" value="GPI_transamidase"/>
</dbReference>
<dbReference type="GO" id="GO:0003923">
    <property type="term" value="F:GPI-anchor transamidase activity"/>
    <property type="evidence" value="ECO:0007669"/>
    <property type="project" value="InterPro"/>
</dbReference>
<evidence type="ECO:0000256" key="7">
    <source>
        <dbReference type="SAM" id="MobiDB-lite"/>
    </source>
</evidence>
<accession>A0A0G4MHM2</accession>
<dbReference type="EMBL" id="CVQH01022528">
    <property type="protein sequence ID" value="CRK33535.1"/>
    <property type="molecule type" value="Genomic_DNA"/>
</dbReference>
<dbReference type="Pfam" id="PF12657">
    <property type="entry name" value="TFIIIC_delta"/>
    <property type="match status" value="1"/>
</dbReference>
<feature type="active site" description="Nucleophile" evidence="5">
    <location>
        <position position="190"/>
    </location>
</feature>
<proteinExistence type="inferred from homology"/>
<organism evidence="11 12">
    <name type="scientific">Verticillium longisporum</name>
    <name type="common">Verticillium dahliae var. longisporum</name>
    <dbReference type="NCBI Taxonomy" id="100787"/>
    <lineage>
        <taxon>Eukaryota</taxon>
        <taxon>Fungi</taxon>
        <taxon>Dikarya</taxon>
        <taxon>Ascomycota</taxon>
        <taxon>Pezizomycotina</taxon>
        <taxon>Sordariomycetes</taxon>
        <taxon>Hypocreomycetidae</taxon>
        <taxon>Glomerellales</taxon>
        <taxon>Plectosphaerellaceae</taxon>
        <taxon>Verticillium</taxon>
    </lineage>
</organism>
<dbReference type="UniPathway" id="UPA00196"/>
<dbReference type="PIRSF" id="PIRSF500138">
    <property type="entry name" value="GPI8"/>
    <property type="match status" value="1"/>
</dbReference>
<feature type="domain" description="Transcription factor IIIC putative zinc-finger" evidence="10">
    <location>
        <begin position="1036"/>
        <end position="1120"/>
    </location>
</feature>
<gene>
    <name evidence="11" type="ORF">BN1708_006034</name>
</gene>
<dbReference type="GO" id="GO:0006506">
    <property type="term" value="P:GPI anchor biosynthetic process"/>
    <property type="evidence" value="ECO:0007669"/>
    <property type="project" value="UniProtKB-UniPathway"/>
</dbReference>
<dbReference type="GO" id="GO:0016255">
    <property type="term" value="P:attachment of GPI anchor to protein"/>
    <property type="evidence" value="ECO:0007669"/>
    <property type="project" value="InterPro"/>
</dbReference>
<dbReference type="PIRSF" id="PIRSF019663">
    <property type="entry name" value="Legumain"/>
    <property type="match status" value="1"/>
</dbReference>
<feature type="signal peptide" evidence="8">
    <location>
        <begin position="1"/>
        <end position="24"/>
    </location>
</feature>
<dbReference type="STRING" id="100787.A0A0G4MHM2"/>
<dbReference type="PANTHER" id="PTHR48067">
    <property type="entry name" value="GPI-ANCHOR TRANSAMIDASE"/>
    <property type="match status" value="1"/>
</dbReference>
<dbReference type="GO" id="GO:0042765">
    <property type="term" value="C:GPI-anchor transamidase complex"/>
    <property type="evidence" value="ECO:0007669"/>
    <property type="project" value="InterPro"/>
</dbReference>
<comment type="pathway">
    <text evidence="1">Glycolipid biosynthesis; glycosylphosphatidylinositol-anchor biosynthesis.</text>
</comment>
<evidence type="ECO:0000259" key="10">
    <source>
        <dbReference type="Pfam" id="PF12660"/>
    </source>
</evidence>
<dbReference type="Gene3D" id="3.40.50.1460">
    <property type="match status" value="1"/>
</dbReference>
<evidence type="ECO:0000256" key="4">
    <source>
        <dbReference type="ARBA" id="ARBA00022729"/>
    </source>
</evidence>
<dbReference type="Proteomes" id="UP000044602">
    <property type="component" value="Unassembled WGS sequence"/>
</dbReference>
<keyword evidence="12" id="KW-1185">Reference proteome</keyword>
<evidence type="ECO:0000256" key="2">
    <source>
        <dbReference type="ARBA" id="ARBA00009941"/>
    </source>
</evidence>
<evidence type="ECO:0000259" key="9">
    <source>
        <dbReference type="Pfam" id="PF12657"/>
    </source>
</evidence>
<evidence type="ECO:0000313" key="11">
    <source>
        <dbReference type="EMBL" id="CRK33535.1"/>
    </source>
</evidence>